<dbReference type="EMBL" id="JARBDR010000923">
    <property type="protein sequence ID" value="KAJ8298421.1"/>
    <property type="molecule type" value="Genomic_DNA"/>
</dbReference>
<protein>
    <recommendedName>
        <fullName evidence="3">Spt20-like SEP domain-containing protein</fullName>
    </recommendedName>
</protein>
<sequence length="930" mass="99483">MDQLSRHVEYAQFLIQTAKQKPSDLVKQSSSASSTSSSKGKSIHQKLVDLYVEESSKQQDDKDLLLATHLLPKLVKRDRLNCLVLKLYPANEGYSLMLRGRSGIESETVKLPYEVSELLEYVDASELPPFLVDLLEKAQVNVFYNGCVIVEVRDYRRSTSGGYDTQYVLLKPTQQTLLADIYNICNDGHRWTQEDQFTLESQLLLATEEPVCLDPSPSVLLVANKLQYERKNLNTPLLKKSVKKFTQAALNRKRKMAQGPAPKELKLYDFLHKKRTRVNPPVNLKLGKPSVDMWKQKPVTLSAPESVEVDRLATLPEQPETKPDGILELVEEHTLERDVSQDKKLLARLSIKLRPSDNLYLGELYLDHDYKEGSQGSTCTYSLGNRQAVDKYLQQFKEIFTEEGRRAVKITTQKPGQPPHVEYTQTSLTSSSQGITISGTQALLTTARHSTNANTSTTQTPSEQAPTTAALVAGKRNLPIQLSLTIGPAATAGTTQASGQLQWNIQKQNVTTSQTQNTTQRSKIGNLSSVTKPGSTPSPITTPTTTLQGLNFSQGLTTSTAVFSGSGKLTQAPPNTTITTPISVARKLSGTVADSVSVSQLTPGIQQTGNIAFVQSSGSDSSTGTTNITQQPGVANINIANLTGLPPNINIQNITGLPGVNIANIQGLQNMQVSLTAVSVPGGGIAVPVPISVISNTGVLQNPSGSILVSSLPGVAAVSSTTASSSGALGLNNPQKQSSTATIGSAPTTLVTMVSALPSATTASTSVSTTSVTSNLVVTSGMLSLPINLTQFVSAGLKQQPGSGIRGPTTVPLLQIQGQPGLQLLGLPQQRPPLKAGTTLTGQQSAQGHTAGKTSAIPTTAVLTAQSLTSQQIAALSQQLKPGGQTTGGTLSTQQLMQIQQLHFKQQQPIQLHPVQLKQQPTGQQYNAKQ</sequence>
<evidence type="ECO:0000259" key="3">
    <source>
        <dbReference type="Pfam" id="PF12090"/>
    </source>
</evidence>
<proteinExistence type="inferred from homology"/>
<evidence type="ECO:0000256" key="1">
    <source>
        <dbReference type="ARBA" id="ARBA00009112"/>
    </source>
</evidence>
<reference evidence="4 5" key="1">
    <citation type="submission" date="2022-12" db="EMBL/GenBank/DDBJ databases">
        <title>Chromosome-level genome of Tegillarca granosa.</title>
        <authorList>
            <person name="Kim J."/>
        </authorList>
    </citation>
    <scope>NUCLEOTIDE SEQUENCE [LARGE SCALE GENOMIC DNA]</scope>
    <source>
        <strain evidence="4">Teg-2019</strain>
        <tissue evidence="4">Adductor muscle</tissue>
    </source>
</reference>
<feature type="region of interest" description="Disordered" evidence="2">
    <location>
        <begin position="511"/>
        <end position="549"/>
    </location>
</feature>
<accession>A0ABQ9E3W2</accession>
<dbReference type="PANTHER" id="PTHR13526:SF8">
    <property type="entry name" value="TRANSCRIPTION FACTOR SPT20 HOMOLOG"/>
    <property type="match status" value="1"/>
</dbReference>
<gene>
    <name evidence="4" type="ORF">KUTeg_024952</name>
</gene>
<keyword evidence="5" id="KW-1185">Reference proteome</keyword>
<dbReference type="Proteomes" id="UP001217089">
    <property type="component" value="Unassembled WGS sequence"/>
</dbReference>
<evidence type="ECO:0000313" key="4">
    <source>
        <dbReference type="EMBL" id="KAJ8298421.1"/>
    </source>
</evidence>
<dbReference type="InterPro" id="IPR046468">
    <property type="entry name" value="Spt20-like_SEP"/>
</dbReference>
<organism evidence="4 5">
    <name type="scientific">Tegillarca granosa</name>
    <name type="common">Malaysian cockle</name>
    <name type="synonym">Anadara granosa</name>
    <dbReference type="NCBI Taxonomy" id="220873"/>
    <lineage>
        <taxon>Eukaryota</taxon>
        <taxon>Metazoa</taxon>
        <taxon>Spiralia</taxon>
        <taxon>Lophotrochozoa</taxon>
        <taxon>Mollusca</taxon>
        <taxon>Bivalvia</taxon>
        <taxon>Autobranchia</taxon>
        <taxon>Pteriomorphia</taxon>
        <taxon>Arcoida</taxon>
        <taxon>Arcoidea</taxon>
        <taxon>Arcidae</taxon>
        <taxon>Tegillarca</taxon>
    </lineage>
</organism>
<feature type="domain" description="Spt20-like SEP" evidence="3">
    <location>
        <begin position="82"/>
        <end position="227"/>
    </location>
</feature>
<comment type="similarity">
    <text evidence="1">Belongs to the SPT20 family.</text>
</comment>
<evidence type="ECO:0000256" key="2">
    <source>
        <dbReference type="SAM" id="MobiDB-lite"/>
    </source>
</evidence>
<feature type="compositionally biased region" description="Low complexity" evidence="2">
    <location>
        <begin position="531"/>
        <end position="546"/>
    </location>
</feature>
<feature type="compositionally biased region" description="Polar residues" evidence="2">
    <location>
        <begin position="732"/>
        <end position="744"/>
    </location>
</feature>
<evidence type="ECO:0000313" key="5">
    <source>
        <dbReference type="Proteomes" id="UP001217089"/>
    </source>
</evidence>
<dbReference type="InterPro" id="IPR021950">
    <property type="entry name" value="Spt20"/>
</dbReference>
<feature type="compositionally biased region" description="Polar residues" evidence="2">
    <location>
        <begin position="521"/>
        <end position="530"/>
    </location>
</feature>
<comment type="caution">
    <text evidence="4">The sequence shown here is derived from an EMBL/GenBank/DDBJ whole genome shotgun (WGS) entry which is preliminary data.</text>
</comment>
<dbReference type="PANTHER" id="PTHR13526">
    <property type="entry name" value="TRANSCRIPTION FACTOR SPT20 HOMOLOG"/>
    <property type="match status" value="1"/>
</dbReference>
<feature type="region of interest" description="Disordered" evidence="2">
    <location>
        <begin position="723"/>
        <end position="744"/>
    </location>
</feature>
<feature type="compositionally biased region" description="Low complexity" evidence="2">
    <location>
        <begin position="511"/>
        <end position="520"/>
    </location>
</feature>
<dbReference type="Pfam" id="PF12090">
    <property type="entry name" value="Spt20_SEP"/>
    <property type="match status" value="1"/>
</dbReference>
<name>A0ABQ9E3W2_TEGGR</name>